<feature type="compositionally biased region" description="Polar residues" evidence="4">
    <location>
        <begin position="566"/>
        <end position="578"/>
    </location>
</feature>
<dbReference type="PANTHER" id="PTHR13720:SF33">
    <property type="entry name" value="HELP DOMAIN-CONTAINING PROTEIN"/>
    <property type="match status" value="1"/>
</dbReference>
<dbReference type="EMBL" id="CAJNOO010000309">
    <property type="protein sequence ID" value="CAF0899620.1"/>
    <property type="molecule type" value="Genomic_DNA"/>
</dbReference>
<feature type="compositionally biased region" description="Low complexity" evidence="4">
    <location>
        <begin position="492"/>
        <end position="502"/>
    </location>
</feature>
<comment type="caution">
    <text evidence="7">The sequence shown here is derived from an EMBL/GenBank/DDBJ whole genome shotgun (WGS) entry which is preliminary data.</text>
</comment>
<organism evidence="7 8">
    <name type="scientific">Rotaria sordida</name>
    <dbReference type="NCBI Taxonomy" id="392033"/>
    <lineage>
        <taxon>Eukaryota</taxon>
        <taxon>Metazoa</taxon>
        <taxon>Spiralia</taxon>
        <taxon>Gnathifera</taxon>
        <taxon>Rotifera</taxon>
        <taxon>Eurotatoria</taxon>
        <taxon>Bdelloidea</taxon>
        <taxon>Philodinida</taxon>
        <taxon>Philodinidae</taxon>
        <taxon>Rotaria</taxon>
    </lineage>
</organism>
<dbReference type="PROSITE" id="PS50294">
    <property type="entry name" value="WD_REPEATS_REGION"/>
    <property type="match status" value="2"/>
</dbReference>
<dbReference type="InterPro" id="IPR005108">
    <property type="entry name" value="HELP"/>
</dbReference>
<dbReference type="InterPro" id="IPR015943">
    <property type="entry name" value="WD40/YVTN_repeat-like_dom_sf"/>
</dbReference>
<evidence type="ECO:0000256" key="2">
    <source>
        <dbReference type="ARBA" id="ARBA00022737"/>
    </source>
</evidence>
<gene>
    <name evidence="7" type="ORF">RFH988_LOCUS8916</name>
</gene>
<feature type="repeat" description="WD" evidence="3">
    <location>
        <begin position="347"/>
        <end position="388"/>
    </location>
</feature>
<evidence type="ECO:0000259" key="6">
    <source>
        <dbReference type="Pfam" id="PF23414"/>
    </source>
</evidence>
<feature type="region of interest" description="Disordered" evidence="4">
    <location>
        <begin position="549"/>
        <end position="578"/>
    </location>
</feature>
<evidence type="ECO:0000256" key="3">
    <source>
        <dbReference type="PROSITE-ProRule" id="PRU00221"/>
    </source>
</evidence>
<evidence type="ECO:0000313" key="7">
    <source>
        <dbReference type="EMBL" id="CAF0899620.1"/>
    </source>
</evidence>
<evidence type="ECO:0000313" key="8">
    <source>
        <dbReference type="Proteomes" id="UP000663882"/>
    </source>
</evidence>
<reference evidence="7" key="1">
    <citation type="submission" date="2021-02" db="EMBL/GenBank/DDBJ databases">
        <authorList>
            <person name="Nowell W R."/>
        </authorList>
    </citation>
    <scope>NUCLEOTIDE SEQUENCE</scope>
</reference>
<dbReference type="InterPro" id="IPR001680">
    <property type="entry name" value="WD40_rpt"/>
</dbReference>
<sequence length="806" mass="90799">MTTNMSMPQESQVPGDRTAPKASLRLEWVYGYRAANCRSNIHLTENGELVYFSAAVAIVQNIQEKDHYRQRFFLGHDDDIISSCLHPDKIIIATGQIGKNAQICVWNTQGIMKLESLLQGHTDGVGAMNFNADGEKLASVGIDHDNTIKIWNWRLGKILATVAGHSERVFDICYLGDRVISCGVKHLRFWTLLGNTLQFKESIFGKSEAQTLLCIGTFGRSTTKESSSLSDDDNLCFTGAINGDLIVWKKNKIDRIISGAHNSTIYSIDINSNGFLTCGKDGYVKEWTRDFTPTRLSIRIQCLMNDTEEVSVCSIASRHGHCVAGTRDSEIYGFELNENNTPQPIVLGHHDDNLCALACHPRENVFATGGEDCSLRFWNAERMSLITCYVTPFVPLTPTPAIRSLAFSSDGNQIAVGYENGYIEIYRTILKPHDTERIQPIHTINDHAYRIQSLAFSPNDKYLAVGCNDGSLDIYDVKNQYKHLHVKNTSLSSSSFGSALSSRDLNRGSATTSYSSFSRPRTTKRPTQTYPRLIFEPFVIASKPIHTSLITDSNNSTSKPKIKSPVSRSTRSRPNSTIALISDKRRSQLVLSDLSNYDNPPTSLTSSPPLFKSEQDIIPRKFLPSSSSSSIRQRPPSSFQLTSTIKLKPQPPRCRSATDIKSSYSINKNYPRFILIADEEHRIESWYHQYPFILGDDLLTLFESKQLQQKSIISAYFIDDLQLSKGNITAKTFLQGKPFHINNDWKKYDLIFISNNIYQQIIICLQTIINLIQTSGKIIKIYQINHEEDLKRQVKNICKQLQQENI</sequence>
<evidence type="ECO:0000256" key="1">
    <source>
        <dbReference type="ARBA" id="ARBA00022574"/>
    </source>
</evidence>
<keyword evidence="1 3" id="KW-0853">WD repeat</keyword>
<dbReference type="Proteomes" id="UP000663882">
    <property type="component" value="Unassembled WGS sequence"/>
</dbReference>
<dbReference type="OrthoDB" id="47802at2759"/>
<dbReference type="Pfam" id="PF23409">
    <property type="entry name" value="Beta-prop_EML"/>
    <property type="match status" value="1"/>
</dbReference>
<feature type="repeat" description="WD" evidence="3">
    <location>
        <begin position="118"/>
        <end position="161"/>
    </location>
</feature>
<dbReference type="AlphaFoldDB" id="A0A813ZFW6"/>
<feature type="compositionally biased region" description="Polar residues" evidence="4">
    <location>
        <begin position="549"/>
        <end position="559"/>
    </location>
</feature>
<accession>A0A813ZFW6</accession>
<proteinExistence type="predicted"/>
<name>A0A813ZFW6_9BILA</name>
<dbReference type="Gene3D" id="2.130.10.10">
    <property type="entry name" value="YVTN repeat-like/Quinoprotein amine dehydrogenase"/>
    <property type="match status" value="2"/>
</dbReference>
<dbReference type="GO" id="GO:0008017">
    <property type="term" value="F:microtubule binding"/>
    <property type="evidence" value="ECO:0007669"/>
    <property type="project" value="TreeGrafter"/>
</dbReference>
<feature type="compositionally biased region" description="Polar residues" evidence="4">
    <location>
        <begin position="508"/>
        <end position="528"/>
    </location>
</feature>
<protein>
    <submittedName>
        <fullName evidence="7">Uncharacterized protein</fullName>
    </submittedName>
</protein>
<dbReference type="PANTHER" id="PTHR13720">
    <property type="entry name" value="WD-40 REPEAT PROTEIN"/>
    <property type="match status" value="1"/>
</dbReference>
<dbReference type="SUPFAM" id="SSF50978">
    <property type="entry name" value="WD40 repeat-like"/>
    <property type="match status" value="1"/>
</dbReference>
<dbReference type="InterPro" id="IPR036322">
    <property type="entry name" value="WD40_repeat_dom_sf"/>
</dbReference>
<evidence type="ECO:0000259" key="5">
    <source>
        <dbReference type="Pfam" id="PF23409"/>
    </source>
</evidence>
<feature type="repeat" description="WD" evidence="3">
    <location>
        <begin position="444"/>
        <end position="479"/>
    </location>
</feature>
<dbReference type="Pfam" id="PF23414">
    <property type="entry name" value="Beta-prop_EML_2"/>
    <property type="match status" value="1"/>
</dbReference>
<keyword evidence="2" id="KW-0677">Repeat</keyword>
<dbReference type="InterPro" id="IPR055439">
    <property type="entry name" value="Beta-prop_EML_1st"/>
</dbReference>
<evidence type="ECO:0000256" key="4">
    <source>
        <dbReference type="SAM" id="MobiDB-lite"/>
    </source>
</evidence>
<dbReference type="PROSITE" id="PS50082">
    <property type="entry name" value="WD_REPEATS_2"/>
    <property type="match status" value="3"/>
</dbReference>
<feature type="region of interest" description="Disordered" evidence="4">
    <location>
        <begin position="492"/>
        <end position="528"/>
    </location>
</feature>
<feature type="domain" description="EML-like second beta-propeller" evidence="6">
    <location>
        <begin position="354"/>
        <end position="487"/>
    </location>
</feature>
<dbReference type="Pfam" id="PF03451">
    <property type="entry name" value="HELP"/>
    <property type="match status" value="1"/>
</dbReference>
<dbReference type="InterPro" id="IPR055442">
    <property type="entry name" value="Beta-prop_EML-like_2nd"/>
</dbReference>
<dbReference type="SMART" id="SM00320">
    <property type="entry name" value="WD40"/>
    <property type="match status" value="9"/>
</dbReference>
<feature type="domain" description="EML-like first beta-propeller" evidence="5">
    <location>
        <begin position="69"/>
        <end position="331"/>
    </location>
</feature>
<dbReference type="InterPro" id="IPR050630">
    <property type="entry name" value="WD_repeat_EMAP"/>
</dbReference>